<sequence length="88" mass="9750">MKRTYSHIDLNERRKIARWRLSGLSVEMIAENRRMPPEAISNVGRRPSDVAQLVAHAGVDGHLGREVACGIEAGALTRSWCMLGGDDH</sequence>
<dbReference type="HOGENOM" id="CLU_2466841_0_0_5"/>
<name>S3HMU7_9HYPH</name>
<keyword evidence="2" id="KW-1185">Reference proteome</keyword>
<comment type="caution">
    <text evidence="1">The sequence shown here is derived from an EMBL/GenBank/DDBJ whole genome shotgun (WGS) entry which is preliminary data.</text>
</comment>
<evidence type="ECO:0000313" key="1">
    <source>
        <dbReference type="EMBL" id="EPE94726.1"/>
    </source>
</evidence>
<organism evidence="1 2">
    <name type="scientific">Rhizobium grahamii CCGE 502</name>
    <dbReference type="NCBI Taxonomy" id="990285"/>
    <lineage>
        <taxon>Bacteria</taxon>
        <taxon>Pseudomonadati</taxon>
        <taxon>Pseudomonadota</taxon>
        <taxon>Alphaproteobacteria</taxon>
        <taxon>Hyphomicrobiales</taxon>
        <taxon>Rhizobiaceae</taxon>
        <taxon>Rhizobium/Agrobacterium group</taxon>
        <taxon>Rhizobium</taxon>
    </lineage>
</organism>
<gene>
    <name evidence="1" type="ORF">RGCCGE502_29498</name>
</gene>
<evidence type="ECO:0000313" key="2">
    <source>
        <dbReference type="Proteomes" id="UP000014411"/>
    </source>
</evidence>
<keyword evidence="1" id="KW-0614">Plasmid</keyword>
<geneLocation type="plasmid" evidence="1">
    <name>pRg502b</name>
</geneLocation>
<proteinExistence type="predicted"/>
<dbReference type="AlphaFoldDB" id="S3HMU7"/>
<accession>S3HMU7</accession>
<protein>
    <submittedName>
        <fullName evidence="1">Integrase catalytic region</fullName>
    </submittedName>
</protein>
<dbReference type="EMBL" id="AEYE02000035">
    <property type="protein sequence ID" value="EPE94726.1"/>
    <property type="molecule type" value="Genomic_DNA"/>
</dbReference>
<reference evidence="1 2" key="1">
    <citation type="journal article" date="2012" name="J. Bacteriol.">
        <title>Genome sequence of Rhizobium grahamii CCGE502, a broad-host-range symbiont with low nodulation competitiveness in Phaseolus vulgaris.</title>
        <authorList>
            <person name="Althabegoiti M.J."/>
            <person name="Lozano L."/>
            <person name="Torres-Tejerizo G."/>
            <person name="Ormeno-Orrillo E."/>
            <person name="Rogel M.A."/>
            <person name="Gonzalez V."/>
            <person name="Martinez-Romero E."/>
        </authorList>
    </citation>
    <scope>NUCLEOTIDE SEQUENCE [LARGE SCALE GENOMIC DNA]</scope>
    <source>
        <strain evidence="1 2">CCGE 502</strain>
        <plasmid evidence="1">pRg502b</plasmid>
    </source>
</reference>
<dbReference type="Proteomes" id="UP000014411">
    <property type="component" value="Unassembled WGS sequence"/>
</dbReference>